<organism evidence="1 2">
    <name type="scientific">Aeromonas veronii</name>
    <dbReference type="NCBI Taxonomy" id="654"/>
    <lineage>
        <taxon>Bacteria</taxon>
        <taxon>Pseudomonadati</taxon>
        <taxon>Pseudomonadota</taxon>
        <taxon>Gammaproteobacteria</taxon>
        <taxon>Aeromonadales</taxon>
        <taxon>Aeromonadaceae</taxon>
        <taxon>Aeromonas</taxon>
    </lineage>
</organism>
<dbReference type="AlphaFoldDB" id="A0A653L8B4"/>
<proteinExistence type="predicted"/>
<dbReference type="EMBL" id="CABWLC010000018">
    <property type="protein sequence ID" value="VXA87899.1"/>
    <property type="molecule type" value="Genomic_DNA"/>
</dbReference>
<name>A0A653L8B4_AERVE</name>
<sequence>MLFEALQFTPNLAQSLLSPLSLSDPLLRSPDQSPPLQPDDIGVTLSFAGWPGRTLSS</sequence>
<accession>A0A653L8B4</accession>
<protein>
    <submittedName>
        <fullName evidence="1">Uncharacterized protein</fullName>
    </submittedName>
</protein>
<evidence type="ECO:0000313" key="2">
    <source>
        <dbReference type="Proteomes" id="UP000439123"/>
    </source>
</evidence>
<evidence type="ECO:0000313" key="1">
    <source>
        <dbReference type="EMBL" id="VXA87899.1"/>
    </source>
</evidence>
<reference evidence="1 2" key="1">
    <citation type="submission" date="2019-10" db="EMBL/GenBank/DDBJ databases">
        <authorList>
            <person name="Karimi E."/>
        </authorList>
    </citation>
    <scope>NUCLEOTIDE SEQUENCE [LARGE SCALE GENOMIC DNA]</scope>
    <source>
        <strain evidence="1">Aeromonas sp. 8C</strain>
    </source>
</reference>
<dbReference type="Proteomes" id="UP000439123">
    <property type="component" value="Unassembled WGS sequence"/>
</dbReference>
<gene>
    <name evidence="1" type="ORF">AERO8C_50422</name>
</gene>